<dbReference type="PANTHER" id="PTHR19211:SF15">
    <property type="entry name" value="ATP-BINDING CASSETTE SUB-FAMILY F MEMBER 2"/>
    <property type="match status" value="1"/>
</dbReference>
<dbReference type="CDD" id="cd03221">
    <property type="entry name" value="ABCF_EF-3"/>
    <property type="match status" value="2"/>
</dbReference>
<dbReference type="InterPro" id="IPR032378">
    <property type="entry name" value="ZC3H15/TMA46_C"/>
</dbReference>
<feature type="compositionally biased region" description="Basic and acidic residues" evidence="7">
    <location>
        <begin position="433"/>
        <end position="444"/>
    </location>
</feature>
<accession>K8ETE4</accession>
<dbReference type="PANTHER" id="PTHR19211">
    <property type="entry name" value="ATP-BINDING TRANSPORT PROTEIN-RELATED"/>
    <property type="match status" value="1"/>
</dbReference>
<evidence type="ECO:0000313" key="11">
    <source>
        <dbReference type="Proteomes" id="UP000198341"/>
    </source>
</evidence>
<keyword evidence="11" id="KW-1185">Reference proteome</keyword>
<dbReference type="SUPFAM" id="SSF52540">
    <property type="entry name" value="P-loop containing nucleoside triphosphate hydrolases"/>
    <property type="match status" value="2"/>
</dbReference>
<dbReference type="FunFam" id="3.40.50.300:FF:000104">
    <property type="entry name" value="ATP-binding cassette sub-family F member 3"/>
    <property type="match status" value="1"/>
</dbReference>
<keyword evidence="3 10" id="KW-0067">ATP-binding</keyword>
<evidence type="ECO:0000256" key="1">
    <source>
        <dbReference type="ARBA" id="ARBA00022737"/>
    </source>
</evidence>
<dbReference type="FunFam" id="3.40.50.300:FF:000011">
    <property type="entry name" value="Putative ABC transporter ATP-binding component"/>
    <property type="match status" value="1"/>
</dbReference>
<dbReference type="InterPro" id="IPR027417">
    <property type="entry name" value="P-loop_NTPase"/>
</dbReference>
<evidence type="ECO:0000313" key="10">
    <source>
        <dbReference type="EMBL" id="CCO15735.1"/>
    </source>
</evidence>
<dbReference type="InterPro" id="IPR032781">
    <property type="entry name" value="ABC_tran_Xtn"/>
</dbReference>
<feature type="zinc finger region" description="C3H1-type" evidence="5">
    <location>
        <begin position="179"/>
        <end position="216"/>
    </location>
</feature>
<evidence type="ECO:0000256" key="6">
    <source>
        <dbReference type="SAM" id="Coils"/>
    </source>
</evidence>
<reference evidence="10 11" key="1">
    <citation type="submission" date="2011-10" db="EMBL/GenBank/DDBJ databases">
        <authorList>
            <person name="Genoscope - CEA"/>
        </authorList>
    </citation>
    <scope>NUCLEOTIDE SEQUENCE [LARGE SCALE GENOMIC DNA]</scope>
    <source>
        <strain evidence="10 11">RCC 1105</strain>
    </source>
</reference>
<dbReference type="eggNOG" id="KOG1763">
    <property type="taxonomic scope" value="Eukaryota"/>
</dbReference>
<dbReference type="Pfam" id="PF12848">
    <property type="entry name" value="ABC_tran_Xtn"/>
    <property type="match status" value="1"/>
</dbReference>
<dbReference type="STRING" id="41875.K8ETE4"/>
<feature type="zinc finger region" description="C3H1-type" evidence="5">
    <location>
        <begin position="110"/>
        <end position="138"/>
    </location>
</feature>
<keyword evidence="5" id="KW-0863">Zinc-finger</keyword>
<evidence type="ECO:0000256" key="4">
    <source>
        <dbReference type="ARBA" id="ARBA00061344"/>
    </source>
</evidence>
<dbReference type="InterPro" id="IPR017871">
    <property type="entry name" value="ABC_transporter-like_CS"/>
</dbReference>
<dbReference type="Gene3D" id="6.20.400.10">
    <property type="match status" value="1"/>
</dbReference>
<dbReference type="PROSITE" id="PS50893">
    <property type="entry name" value="ABC_TRANSPORTER_2"/>
    <property type="match status" value="2"/>
</dbReference>
<feature type="compositionally biased region" description="Basic and acidic residues" evidence="7">
    <location>
        <begin position="22"/>
        <end position="34"/>
    </location>
</feature>
<evidence type="ECO:0000259" key="9">
    <source>
        <dbReference type="PROSITE" id="PS50893"/>
    </source>
</evidence>
<feature type="region of interest" description="Disordered" evidence="7">
    <location>
        <begin position="1"/>
        <end position="49"/>
    </location>
</feature>
<feature type="compositionally biased region" description="Basic and acidic residues" evidence="7">
    <location>
        <begin position="499"/>
        <end position="509"/>
    </location>
</feature>
<feature type="domain" description="C3H1-type" evidence="8">
    <location>
        <begin position="179"/>
        <end position="216"/>
    </location>
</feature>
<evidence type="ECO:0000259" key="8">
    <source>
        <dbReference type="PROSITE" id="PS50103"/>
    </source>
</evidence>
<dbReference type="InterPro" id="IPR050611">
    <property type="entry name" value="ABCF"/>
</dbReference>
<dbReference type="GO" id="GO:0005524">
    <property type="term" value="F:ATP binding"/>
    <property type="evidence" value="ECO:0007669"/>
    <property type="project" value="UniProtKB-KW"/>
</dbReference>
<feature type="coiled-coil region" evidence="6">
    <location>
        <begin position="309"/>
        <end position="355"/>
    </location>
</feature>
<dbReference type="GO" id="GO:0016887">
    <property type="term" value="F:ATP hydrolysis activity"/>
    <property type="evidence" value="ECO:0007669"/>
    <property type="project" value="InterPro"/>
</dbReference>
<dbReference type="Pfam" id="PF00005">
    <property type="entry name" value="ABC_tran"/>
    <property type="match status" value="2"/>
</dbReference>
<dbReference type="PROSITE" id="PS00211">
    <property type="entry name" value="ABC_TRANSPORTER_1"/>
    <property type="match status" value="1"/>
</dbReference>
<name>K8ETE4_9CHLO</name>
<evidence type="ECO:0000256" key="5">
    <source>
        <dbReference type="PROSITE-ProRule" id="PRU00723"/>
    </source>
</evidence>
<evidence type="ECO:0000256" key="2">
    <source>
        <dbReference type="ARBA" id="ARBA00022741"/>
    </source>
</evidence>
<dbReference type="InterPro" id="IPR003439">
    <property type="entry name" value="ABC_transporter-like_ATP-bd"/>
</dbReference>
<keyword evidence="5" id="KW-0862">Zinc</keyword>
<feature type="region of interest" description="Disordered" evidence="7">
    <location>
        <begin position="428"/>
        <end position="457"/>
    </location>
</feature>
<keyword evidence="5" id="KW-0479">Metal-binding</keyword>
<proteinExistence type="inferred from homology"/>
<comment type="similarity">
    <text evidence="4">Belongs to the ABC transporter superfamily. ABCF family. EF3 (TC 3.A.1.121) subfamily.</text>
</comment>
<dbReference type="OrthoDB" id="2110130at2759"/>
<organism evidence="10 11">
    <name type="scientific">Bathycoccus prasinos</name>
    <dbReference type="NCBI Taxonomy" id="41875"/>
    <lineage>
        <taxon>Eukaryota</taxon>
        <taxon>Viridiplantae</taxon>
        <taxon>Chlorophyta</taxon>
        <taxon>Mamiellophyceae</taxon>
        <taxon>Mamiellales</taxon>
        <taxon>Bathycoccaceae</taxon>
        <taxon>Bathycoccus</taxon>
    </lineage>
</organism>
<dbReference type="EMBL" id="FO082276">
    <property type="protein sequence ID" value="CCO15735.1"/>
    <property type="molecule type" value="Genomic_DNA"/>
</dbReference>
<feature type="domain" description="ABC transporter" evidence="9">
    <location>
        <begin position="876"/>
        <end position="1099"/>
    </location>
</feature>
<evidence type="ECO:0000256" key="7">
    <source>
        <dbReference type="SAM" id="MobiDB-lite"/>
    </source>
</evidence>
<dbReference type="Pfam" id="PF16543">
    <property type="entry name" value="DFRP_C"/>
    <property type="match status" value="1"/>
</dbReference>
<dbReference type="Gene3D" id="3.40.50.300">
    <property type="entry name" value="P-loop containing nucleotide triphosphate hydrolases"/>
    <property type="match status" value="2"/>
</dbReference>
<dbReference type="eggNOG" id="KOG0927">
    <property type="taxonomic scope" value="Eukaryota"/>
</dbReference>
<dbReference type="SMART" id="SM00356">
    <property type="entry name" value="ZnF_C3H1"/>
    <property type="match status" value="2"/>
</dbReference>
<dbReference type="InterPro" id="IPR000571">
    <property type="entry name" value="Znf_CCCH"/>
</dbReference>
<dbReference type="Proteomes" id="UP000198341">
    <property type="component" value="Chromosome 3"/>
</dbReference>
<keyword evidence="1" id="KW-0677">Repeat</keyword>
<gene>
    <name evidence="10" type="ORF">Bathy03g03030</name>
</gene>
<sequence length="1107" mass="125282">MGKTPAQENRLKAKKAGMSHQDVLDEKKREDSKLKKLASANQSFGQVKGAAMNTKHAKEMQRLKDLNDPTTKIGREHLRAQKKAAKEAQEFLLRTKGIDIKQPEVAEGVDKKTVLCEFFKHGCCAKTGDKCAFSHDLAINEKIAKRSLFENVDSIDDWDQKKLEAVIQKKHGQEVNSSNETQIICKHFLDAVEKKLYGWFWQCADGKDCKYKHKLPPGYVFAADIRAAELEAMKNRKTDQDLLREKLNELKVKGGTGTPVTLENYLAWKEKKVAARKSTDEEELRERHKKKLFTGKELVEEITNDTDDKTEGEDEITRLLAERAKANQESEDAARKEAEENLARAKELGDLYNEDMLPDDDRGMMDDLEEDLVVPEGWSEDAIAPNVVAGTREAKEIMSALEVPEQKGMTEKQKKILEEKKKLEEEGIAIAQDTKKPKDPDDIYKPQTEIPDEFKDMDELDPKALGEAIAKKRAAEEAEASALILQVAEEKAKKEAAKAEKKAAREAERAKKKKSKKGIKGEDEEEEITSLEQAIGKAEISGISKAGLKRTVTGVLSSQIAARDIKITNFSMTMNGRVLIDECDIELTIGRRYGLIGQNGSGKTNFLECLAMREVPIPDHVDIYHLKTEAEPSDRSAIQCVIDELVEEMERLNKFEQHLLENFGPDDERLMSLYDRLEEIDPSTFEARASELLHSLGFSAEMIDRPTKDMSGGWRMRVALAKALFATPTILLLDEPTNHLDLEACVWLENHLALYKKCLVVVSHSQDFLNGVCSHMIWLTDGKLKYYSGNYDTYCRTVEEDNIVQQRKYEKEQSDINHLKEFIRSCGTYANARKQAESKQKIIDKMIAAGLTPPVHKERTFTFNFPDCDKVPPPVLPFDQVSFAYNGKEENYLYDKLDLGVDCDSRVALVGPNGAGKSTLLKLMTGELTPTKGSVSRHSALNIGKYHQHSVEVLDRSKTVLQFFMDTYPNVHGKFKRDIDEWRAFLGKYGIAGKQQTTLIGELSEGQQSRLVFAMICMGKPNLLLLDEPTNHLDLEAIDALAEAIKVYNGGVILVSHDFRLIDQVARDIWVCEDKTVRRWDKDIREYKKHLSKKAEREAKERKLAKK</sequence>
<dbReference type="InterPro" id="IPR003593">
    <property type="entry name" value="AAA+_ATPase"/>
</dbReference>
<feature type="region of interest" description="Disordered" evidence="7">
    <location>
        <begin position="499"/>
        <end position="527"/>
    </location>
</feature>
<dbReference type="GeneID" id="19016840"/>
<dbReference type="Gene3D" id="4.10.1000.10">
    <property type="entry name" value="Zinc finger, CCCH-type"/>
    <property type="match status" value="1"/>
</dbReference>
<keyword evidence="6" id="KW-0175">Coiled coil</keyword>
<dbReference type="GO" id="GO:0008270">
    <property type="term" value="F:zinc ion binding"/>
    <property type="evidence" value="ECO:0007669"/>
    <property type="project" value="UniProtKB-KW"/>
</dbReference>
<dbReference type="SMART" id="SM00382">
    <property type="entry name" value="AAA"/>
    <property type="match status" value="2"/>
</dbReference>
<protein>
    <submittedName>
        <fullName evidence="10">ATP-binding cassette sub-family F member 2</fullName>
    </submittedName>
</protein>
<keyword evidence="2" id="KW-0547">Nucleotide-binding</keyword>
<feature type="domain" description="ABC transporter" evidence="9">
    <location>
        <begin position="565"/>
        <end position="806"/>
    </location>
</feature>
<dbReference type="AlphaFoldDB" id="K8ETE4"/>
<feature type="domain" description="C3H1-type" evidence="8">
    <location>
        <begin position="110"/>
        <end position="138"/>
    </location>
</feature>
<evidence type="ECO:0000256" key="3">
    <source>
        <dbReference type="ARBA" id="ARBA00022840"/>
    </source>
</evidence>
<dbReference type="KEGG" id="bpg:Bathy03g03030"/>
<dbReference type="RefSeq" id="XP_007514298.1">
    <property type="nucleotide sequence ID" value="XM_007514236.1"/>
</dbReference>
<dbReference type="PROSITE" id="PS50103">
    <property type="entry name" value="ZF_C3H1"/>
    <property type="match status" value="2"/>
</dbReference>